<accession>J9GLL4</accession>
<proteinExistence type="predicted"/>
<dbReference type="AlphaFoldDB" id="J9GLL4"/>
<sequence>MIEYVTFRFCVLNNLSRCNARFYLRISTMRRAMGITQEKRNRFHTTEGTTQHQAARLLK</sequence>
<dbReference type="EMBL" id="AMCI01000540">
    <property type="protein sequence ID" value="EJX08802.1"/>
    <property type="molecule type" value="Genomic_DNA"/>
</dbReference>
<evidence type="ECO:0000313" key="1">
    <source>
        <dbReference type="EMBL" id="EJX08802.1"/>
    </source>
</evidence>
<comment type="caution">
    <text evidence="1">The sequence shown here is derived from an EMBL/GenBank/DDBJ whole genome shotgun (WGS) entry which is preliminary data.</text>
</comment>
<reference evidence="1" key="1">
    <citation type="journal article" date="2012" name="PLoS ONE">
        <title>Gene sets for utilization of primary and secondary nutrition supplies in the distal gut of endangered iberian lynx.</title>
        <authorList>
            <person name="Alcaide M."/>
            <person name="Messina E."/>
            <person name="Richter M."/>
            <person name="Bargiela R."/>
            <person name="Peplies J."/>
            <person name="Huws S.A."/>
            <person name="Newbold C.J."/>
            <person name="Golyshin P.N."/>
            <person name="Simon M.A."/>
            <person name="Lopez G."/>
            <person name="Yakimov M.M."/>
            <person name="Ferrer M."/>
        </authorList>
    </citation>
    <scope>NUCLEOTIDE SEQUENCE</scope>
</reference>
<protein>
    <submittedName>
        <fullName evidence="1">Uncharacterized protein</fullName>
    </submittedName>
</protein>
<organism evidence="1">
    <name type="scientific">gut metagenome</name>
    <dbReference type="NCBI Taxonomy" id="749906"/>
    <lineage>
        <taxon>unclassified sequences</taxon>
        <taxon>metagenomes</taxon>
        <taxon>organismal metagenomes</taxon>
    </lineage>
</organism>
<name>J9GLL4_9ZZZZ</name>
<gene>
    <name evidence="1" type="ORF">EVA_03098</name>
</gene>